<feature type="transmembrane region" description="Helical" evidence="1">
    <location>
        <begin position="145"/>
        <end position="164"/>
    </location>
</feature>
<keyword evidence="3" id="KW-1185">Reference proteome</keyword>
<dbReference type="GO" id="GO:0016020">
    <property type="term" value="C:membrane"/>
    <property type="evidence" value="ECO:0000318"/>
    <property type="project" value="GO_Central"/>
</dbReference>
<accession>A0A022RU70</accession>
<feature type="transmembrane region" description="Helical" evidence="1">
    <location>
        <begin position="170"/>
        <end position="191"/>
    </location>
</feature>
<keyword evidence="1" id="KW-1133">Transmembrane helix</keyword>
<evidence type="ECO:0000313" key="3">
    <source>
        <dbReference type="Proteomes" id="UP000030748"/>
    </source>
</evidence>
<dbReference type="PANTHER" id="PTHR33133:SF1">
    <property type="entry name" value="EXPRESSED PROTEIN-RELATED"/>
    <property type="match status" value="1"/>
</dbReference>
<protein>
    <submittedName>
        <fullName evidence="2">Uncharacterized protein</fullName>
    </submittedName>
</protein>
<gene>
    <name evidence="2" type="ORF">MIMGU_mgv1a018734mg</name>
</gene>
<keyword evidence="1" id="KW-0812">Transmembrane</keyword>
<feature type="transmembrane region" description="Helical" evidence="1">
    <location>
        <begin position="252"/>
        <end position="285"/>
    </location>
</feature>
<feature type="transmembrane region" description="Helical" evidence="1">
    <location>
        <begin position="222"/>
        <end position="246"/>
    </location>
</feature>
<dbReference type="PANTHER" id="PTHR33133">
    <property type="entry name" value="OS08G0107100 PROTEIN-RELATED"/>
    <property type="match status" value="1"/>
</dbReference>
<reference evidence="2 3" key="1">
    <citation type="journal article" date="2013" name="Proc. Natl. Acad. Sci. U.S.A.">
        <title>Fine-scale variation in meiotic recombination in Mimulus inferred from population shotgun sequencing.</title>
        <authorList>
            <person name="Hellsten U."/>
            <person name="Wright K.M."/>
            <person name="Jenkins J."/>
            <person name="Shu S."/>
            <person name="Yuan Y."/>
            <person name="Wessler S.R."/>
            <person name="Schmutz J."/>
            <person name="Willis J.H."/>
            <person name="Rokhsar D.S."/>
        </authorList>
    </citation>
    <scope>NUCLEOTIDE SEQUENCE [LARGE SCALE GENOMIC DNA]</scope>
    <source>
        <strain evidence="3">cv. DUN x IM62</strain>
    </source>
</reference>
<dbReference type="AlphaFoldDB" id="A0A022RU70"/>
<proteinExistence type="predicted"/>
<feature type="transmembrane region" description="Helical" evidence="1">
    <location>
        <begin position="78"/>
        <end position="99"/>
    </location>
</feature>
<evidence type="ECO:0000313" key="2">
    <source>
        <dbReference type="EMBL" id="EYU42465.1"/>
    </source>
</evidence>
<evidence type="ECO:0000256" key="1">
    <source>
        <dbReference type="SAM" id="Phobius"/>
    </source>
</evidence>
<dbReference type="eggNOG" id="ENOG502S2UB">
    <property type="taxonomic scope" value="Eukaryota"/>
</dbReference>
<name>A0A022RU70_ERYGU</name>
<keyword evidence="1" id="KW-0472">Membrane</keyword>
<feature type="transmembrane region" description="Helical" evidence="1">
    <location>
        <begin position="341"/>
        <end position="365"/>
    </location>
</feature>
<organism evidence="2 3">
    <name type="scientific">Erythranthe guttata</name>
    <name type="common">Yellow monkey flower</name>
    <name type="synonym">Mimulus guttatus</name>
    <dbReference type="NCBI Taxonomy" id="4155"/>
    <lineage>
        <taxon>Eukaryota</taxon>
        <taxon>Viridiplantae</taxon>
        <taxon>Streptophyta</taxon>
        <taxon>Embryophyta</taxon>
        <taxon>Tracheophyta</taxon>
        <taxon>Spermatophyta</taxon>
        <taxon>Magnoliopsida</taxon>
        <taxon>eudicotyledons</taxon>
        <taxon>Gunneridae</taxon>
        <taxon>Pentapetalae</taxon>
        <taxon>asterids</taxon>
        <taxon>lamiids</taxon>
        <taxon>Lamiales</taxon>
        <taxon>Phrymaceae</taxon>
        <taxon>Erythranthe</taxon>
    </lineage>
</organism>
<feature type="transmembrane region" description="Helical" evidence="1">
    <location>
        <begin position="26"/>
        <end position="58"/>
    </location>
</feature>
<feature type="transmembrane region" description="Helical" evidence="1">
    <location>
        <begin position="306"/>
        <end position="329"/>
    </location>
</feature>
<dbReference type="Proteomes" id="UP000030748">
    <property type="component" value="Unassembled WGS sequence"/>
</dbReference>
<dbReference type="EMBL" id="KI630292">
    <property type="protein sequence ID" value="EYU42465.1"/>
    <property type="molecule type" value="Genomic_DNA"/>
</dbReference>
<sequence length="401" mass="45818">MDFSKIFGFLIILKETLKIFSKNGKFVASIAILSLLLSSIVFALFTYFLQFIVANMFASYTYPEYSDANDNNSHMLKYTALLIAFELFFLFIFIIIYDLSSTATILVSSFSYTGKKLNSKELFSSIKRTWKKPFSRISYSPSSRLLLFAFILVVNFYSTLLLALELSFLIIYNIISHLSSTATILVSAFSYTDHKNLTCKDLFSSIKQRTWKKNIPSSRKRIFLGVSSHSLSRYLSIVVVLAALLVLMYPNFITICSFVVFGIIVIFCQLYSSVIWALSVVVSVVEDRSSVEAVEKAEKLVKGGQRLHGFMLNVFFNLVALILSLPIFYFIDKWSENVTVYYYGLFFLNSLSLLKMSALMAYTVFYFRCKKHHGEDEDEEINLIIGDLQYTKLPVLSSDIP</sequence>